<dbReference type="Gene3D" id="3.50.4.10">
    <property type="entry name" value="Hepatocyte Growth Factor"/>
    <property type="match status" value="4"/>
</dbReference>
<feature type="region of interest" description="Disordered" evidence="1">
    <location>
        <begin position="414"/>
        <end position="443"/>
    </location>
</feature>
<dbReference type="Proteomes" id="UP000269276">
    <property type="component" value="Unassembled WGS sequence"/>
</dbReference>
<evidence type="ECO:0000256" key="1">
    <source>
        <dbReference type="SAM" id="MobiDB-lite"/>
    </source>
</evidence>
<dbReference type="InterPro" id="IPR003609">
    <property type="entry name" value="Pan_app"/>
</dbReference>
<feature type="region of interest" description="Disordered" evidence="1">
    <location>
        <begin position="542"/>
        <end position="601"/>
    </location>
</feature>
<feature type="domain" description="DUF7907" evidence="3">
    <location>
        <begin position="992"/>
        <end position="1138"/>
    </location>
</feature>
<feature type="domain" description="Apple" evidence="2">
    <location>
        <begin position="109"/>
        <end position="146"/>
    </location>
</feature>
<evidence type="ECO:0008006" key="6">
    <source>
        <dbReference type="Google" id="ProtNLM"/>
    </source>
</evidence>
<feature type="domain" description="Apple" evidence="2">
    <location>
        <begin position="219"/>
        <end position="264"/>
    </location>
</feature>
<gene>
    <name evidence="4" type="ORF">D0863_05508</name>
</gene>
<feature type="compositionally biased region" description="Low complexity" evidence="1">
    <location>
        <begin position="542"/>
        <end position="583"/>
    </location>
</feature>
<feature type="region of interest" description="Disordered" evidence="1">
    <location>
        <begin position="720"/>
        <end position="983"/>
    </location>
</feature>
<name>A0A3M7E391_HORWE</name>
<feature type="non-terminal residue" evidence="4">
    <location>
        <position position="1"/>
    </location>
</feature>
<evidence type="ECO:0000313" key="4">
    <source>
        <dbReference type="EMBL" id="RMY70903.1"/>
    </source>
</evidence>
<dbReference type="EMBL" id="QWIP01000160">
    <property type="protein sequence ID" value="RMY70903.1"/>
    <property type="molecule type" value="Genomic_DNA"/>
</dbReference>
<feature type="region of interest" description="Disordered" evidence="1">
    <location>
        <begin position="46"/>
        <end position="69"/>
    </location>
</feature>
<dbReference type="InterPro" id="IPR057229">
    <property type="entry name" value="DUF7907"/>
</dbReference>
<dbReference type="VEuPathDB" id="FungiDB:BTJ68_08840"/>
<dbReference type="OrthoDB" id="160645at2759"/>
<accession>A0A3M7E391</accession>
<sequence>PVKWPSEQPLKDVCHNDWCRKLLKSIECKPTCCDFLYKGFFERRPDTSSNSQKPSSTSQAPASSSSAAGMTCTAGDMTYTNGQQYTDSSNVTYTVRCNSDNSQGSYSVVGVSSGGFATCFTACDESSGCAGFTYSGDANSGNCYLKSAEGTYIPAGGNLVSAFRIGGSASGGSASSGSPSSSSTSPVSTPNGGSCSALAAQNGTYTDENGRTYQVKCGHDYPGPNLATAGVSSYSKCFAACDAVKGCVSFSYLGGSGGGTCYLKAYTTGVSSSGVDGAQLISEPSSSASGSPTESSAAGTSGAVETGTQSVSSSAATSTATAGSASCQQLGDEYTDASNRTYTVQCGFDHQGGDLKAVSSNSFQGCFPQCDATAGCVGFAYVGGSGPGTCYLKNQITTGNANSNVDFAFTNTTSSPTSSQASGTATGSESSTVTGSESSNAPSATGGACATYTNPFTDANNQTYVVECGTDHVGGDLTSVSSPSFGDCFSFCDKTTGCVGFAYVGGNGAGTCYLKSSIVPANKNPNVDFAYIPSAGPVSTSNSLASTSATASSGGSNTISASGTASSGSVTTSASATSGGSSSIPISQATTSTITSPPNATSFSRSVVITTEGKTVTVYDDPTDSEVVVATSGFQGVDIPYGSTTTLFGLQHIALPSGRGIGFVVQNTPLMYLHHQRFRFQRADDDFHGSTSDKQLYQRKAILLGLLPLWIKFNCNKRNETKSSSTASRSSSLPASTRSTVNSPSLSQSSSKSMATVVGSKTSSSSGSQSKPSSTGGSTASQSKTSGSSSQTSSIKPTTTTSITIVTSPSRTSSQSTFSKPTTSSQGTSATPVTSSSRTTSPSSSQVAVTSSQVSSSTQASSSTLTTVTSAPPQSSTSKPSGSSAPMSSTHTSTAASSQASATSKKETSSTQKGTSTRTSTVTTPAQPTTSKLSSSSAPLSSSLRTSTSPSSVPSSSSKQSGGIVTSSTSSSTVSAQPSPTKSCPELDNNYPFFLQSNVTSGNRAFHGLYVRKPPFNPAGSIPTLGNSWRDAAQVYYDVYKHLIAAKDDSNCNLYPFHLSPDDKNGPYGECTFADDHRPGPKARKNDRDGKVTYDDEFFGSWLACENRQGIPELKFWQRVGVDEFDAVKCAKLELIAQNI</sequence>
<proteinExistence type="predicted"/>
<dbReference type="AlphaFoldDB" id="A0A3M7E391"/>
<feature type="region of interest" description="Disordered" evidence="1">
    <location>
        <begin position="277"/>
        <end position="310"/>
    </location>
</feature>
<evidence type="ECO:0000259" key="3">
    <source>
        <dbReference type="Pfam" id="PF25484"/>
    </source>
</evidence>
<feature type="compositionally biased region" description="Low complexity" evidence="1">
    <location>
        <begin position="723"/>
        <end position="819"/>
    </location>
</feature>
<feature type="compositionally biased region" description="Low complexity" evidence="1">
    <location>
        <begin position="828"/>
        <end position="975"/>
    </location>
</feature>
<dbReference type="Pfam" id="PF14295">
    <property type="entry name" value="PAN_4"/>
    <property type="match status" value="4"/>
</dbReference>
<feature type="domain" description="Apple" evidence="2">
    <location>
        <begin position="348"/>
        <end position="393"/>
    </location>
</feature>
<feature type="compositionally biased region" description="Polar residues" evidence="1">
    <location>
        <begin position="584"/>
        <end position="601"/>
    </location>
</feature>
<dbReference type="VEuPathDB" id="FungiDB:BTJ68_08987"/>
<protein>
    <recommendedName>
        <fullName evidence="6">Apple domain-containing protein</fullName>
    </recommendedName>
</protein>
<dbReference type="Pfam" id="PF25484">
    <property type="entry name" value="DUF7907"/>
    <property type="match status" value="1"/>
</dbReference>
<feature type="region of interest" description="Disordered" evidence="1">
    <location>
        <begin position="171"/>
        <end position="193"/>
    </location>
</feature>
<reference evidence="4 5" key="1">
    <citation type="journal article" date="2018" name="BMC Genomics">
        <title>Genomic evidence for intraspecific hybridization in a clonal and extremely halotolerant yeast.</title>
        <authorList>
            <person name="Gostincar C."/>
            <person name="Stajich J.E."/>
            <person name="Zupancic J."/>
            <person name="Zalar P."/>
            <person name="Gunde-Cimerman N."/>
        </authorList>
    </citation>
    <scope>NUCLEOTIDE SEQUENCE [LARGE SCALE GENOMIC DNA]</scope>
    <source>
        <strain evidence="4 5">EXF-2682</strain>
    </source>
</reference>
<evidence type="ECO:0000313" key="5">
    <source>
        <dbReference type="Proteomes" id="UP000269276"/>
    </source>
</evidence>
<evidence type="ECO:0000259" key="2">
    <source>
        <dbReference type="Pfam" id="PF14295"/>
    </source>
</evidence>
<feature type="compositionally biased region" description="Low complexity" evidence="1">
    <location>
        <begin position="282"/>
        <end position="310"/>
    </location>
</feature>
<organism evidence="4 5">
    <name type="scientific">Hortaea werneckii</name>
    <name type="common">Black yeast</name>
    <name type="synonym">Cladosporium werneckii</name>
    <dbReference type="NCBI Taxonomy" id="91943"/>
    <lineage>
        <taxon>Eukaryota</taxon>
        <taxon>Fungi</taxon>
        <taxon>Dikarya</taxon>
        <taxon>Ascomycota</taxon>
        <taxon>Pezizomycotina</taxon>
        <taxon>Dothideomycetes</taxon>
        <taxon>Dothideomycetidae</taxon>
        <taxon>Mycosphaerellales</taxon>
        <taxon>Teratosphaeriaceae</taxon>
        <taxon>Hortaea</taxon>
    </lineage>
</organism>
<feature type="compositionally biased region" description="Low complexity" evidence="1">
    <location>
        <begin position="414"/>
        <end position="441"/>
    </location>
</feature>
<feature type="compositionally biased region" description="Low complexity" evidence="1">
    <location>
        <begin position="47"/>
        <end position="68"/>
    </location>
</feature>
<feature type="domain" description="Apple" evidence="2">
    <location>
        <begin position="470"/>
        <end position="515"/>
    </location>
</feature>
<comment type="caution">
    <text evidence="4">The sequence shown here is derived from an EMBL/GenBank/DDBJ whole genome shotgun (WGS) entry which is preliminary data.</text>
</comment>